<gene>
    <name evidence="1" type="ORF">BofuT4_P098870.1</name>
</gene>
<sequence length="81" mass="9354">MTIQYPEWARRGEEHMNIGTSNLSIYMQSTPVNASQHRQVDIPSKQPQYRLQHTYGAYHTLAIGLAIEKRVRAQESQSKLL</sequence>
<name>G2YC90_BOTF4</name>
<proteinExistence type="predicted"/>
<dbReference type="AlphaFoldDB" id="G2YC90"/>
<dbReference type="InParanoid" id="G2YC90"/>
<reference evidence="2" key="1">
    <citation type="journal article" date="2011" name="PLoS Genet.">
        <title>Genomic analysis of the necrotrophic fungal pathogens Sclerotinia sclerotiorum and Botrytis cinerea.</title>
        <authorList>
            <person name="Amselem J."/>
            <person name="Cuomo C.A."/>
            <person name="van Kan J.A."/>
            <person name="Viaud M."/>
            <person name="Benito E.P."/>
            <person name="Couloux A."/>
            <person name="Coutinho P.M."/>
            <person name="de Vries R.P."/>
            <person name="Dyer P.S."/>
            <person name="Fillinger S."/>
            <person name="Fournier E."/>
            <person name="Gout L."/>
            <person name="Hahn M."/>
            <person name="Kohn L."/>
            <person name="Lapalu N."/>
            <person name="Plummer K.M."/>
            <person name="Pradier J.M."/>
            <person name="Quevillon E."/>
            <person name="Sharon A."/>
            <person name="Simon A."/>
            <person name="ten Have A."/>
            <person name="Tudzynski B."/>
            <person name="Tudzynski P."/>
            <person name="Wincker P."/>
            <person name="Andrew M."/>
            <person name="Anthouard V."/>
            <person name="Beever R.E."/>
            <person name="Beffa R."/>
            <person name="Benoit I."/>
            <person name="Bouzid O."/>
            <person name="Brault B."/>
            <person name="Chen Z."/>
            <person name="Choquer M."/>
            <person name="Collemare J."/>
            <person name="Cotton P."/>
            <person name="Danchin E.G."/>
            <person name="Da Silva C."/>
            <person name="Gautier A."/>
            <person name="Giraud C."/>
            <person name="Giraud T."/>
            <person name="Gonzalez C."/>
            <person name="Grossetete S."/>
            <person name="Guldener U."/>
            <person name="Henrissat B."/>
            <person name="Howlett B.J."/>
            <person name="Kodira C."/>
            <person name="Kretschmer M."/>
            <person name="Lappartient A."/>
            <person name="Leroch M."/>
            <person name="Levis C."/>
            <person name="Mauceli E."/>
            <person name="Neuveglise C."/>
            <person name="Oeser B."/>
            <person name="Pearson M."/>
            <person name="Poulain J."/>
            <person name="Poussereau N."/>
            <person name="Quesneville H."/>
            <person name="Rascle C."/>
            <person name="Schumacher J."/>
            <person name="Segurens B."/>
            <person name="Sexton A."/>
            <person name="Silva E."/>
            <person name="Sirven C."/>
            <person name="Soanes D.M."/>
            <person name="Talbot N.J."/>
            <person name="Templeton M."/>
            <person name="Yandava C."/>
            <person name="Yarden O."/>
            <person name="Zeng Q."/>
            <person name="Rollins J.A."/>
            <person name="Lebrun M.H."/>
            <person name="Dickman M."/>
        </authorList>
    </citation>
    <scope>NUCLEOTIDE SEQUENCE [LARGE SCALE GENOMIC DNA]</scope>
    <source>
        <strain evidence="2">T4</strain>
    </source>
</reference>
<organism evidence="1 2">
    <name type="scientific">Botryotinia fuckeliana (strain T4)</name>
    <name type="common">Noble rot fungus</name>
    <name type="synonym">Botrytis cinerea</name>
    <dbReference type="NCBI Taxonomy" id="999810"/>
    <lineage>
        <taxon>Eukaryota</taxon>
        <taxon>Fungi</taxon>
        <taxon>Dikarya</taxon>
        <taxon>Ascomycota</taxon>
        <taxon>Pezizomycotina</taxon>
        <taxon>Leotiomycetes</taxon>
        <taxon>Helotiales</taxon>
        <taxon>Sclerotiniaceae</taxon>
        <taxon>Botrytis</taxon>
    </lineage>
</organism>
<dbReference type="HOGENOM" id="CLU_2573612_0_0_1"/>
<evidence type="ECO:0000313" key="1">
    <source>
        <dbReference type="EMBL" id="CCD49510.1"/>
    </source>
</evidence>
<accession>G2YC90</accession>
<protein>
    <submittedName>
        <fullName evidence="1">Uncharacterized protein</fullName>
    </submittedName>
</protein>
<dbReference type="Proteomes" id="UP000008177">
    <property type="component" value="Unplaced contigs"/>
</dbReference>
<dbReference type="EMBL" id="FQ790316">
    <property type="protein sequence ID" value="CCD49510.1"/>
    <property type="molecule type" value="Genomic_DNA"/>
</dbReference>
<evidence type="ECO:0000313" key="2">
    <source>
        <dbReference type="Proteomes" id="UP000008177"/>
    </source>
</evidence>